<dbReference type="FunFam" id="3.40.50.720:FF:000084">
    <property type="entry name" value="Short-chain dehydrogenase reductase"/>
    <property type="match status" value="1"/>
</dbReference>
<dbReference type="SUPFAM" id="SSF51735">
    <property type="entry name" value="NAD(P)-binding Rossmann-fold domains"/>
    <property type="match status" value="1"/>
</dbReference>
<dbReference type="InterPro" id="IPR002347">
    <property type="entry name" value="SDR_fam"/>
</dbReference>
<keyword evidence="2 4" id="KW-0560">Oxidoreductase</keyword>
<evidence type="ECO:0000256" key="2">
    <source>
        <dbReference type="ARBA" id="ARBA00023002"/>
    </source>
</evidence>
<feature type="domain" description="Ketoreductase" evidence="3">
    <location>
        <begin position="8"/>
        <end position="182"/>
    </location>
</feature>
<dbReference type="AlphaFoldDB" id="A0A6J4H867"/>
<gene>
    <name evidence="4" type="ORF">AVDCRST_MAG27-144</name>
</gene>
<organism evidence="4">
    <name type="scientific">uncultured Craurococcus sp</name>
    <dbReference type="NCBI Taxonomy" id="1135998"/>
    <lineage>
        <taxon>Bacteria</taxon>
        <taxon>Pseudomonadati</taxon>
        <taxon>Pseudomonadota</taxon>
        <taxon>Alphaproteobacteria</taxon>
        <taxon>Acetobacterales</taxon>
        <taxon>Acetobacteraceae</taxon>
        <taxon>Craurococcus</taxon>
        <taxon>environmental samples</taxon>
    </lineage>
</organism>
<dbReference type="SMART" id="SM00822">
    <property type="entry name" value="PKS_KR"/>
    <property type="match status" value="1"/>
</dbReference>
<dbReference type="Pfam" id="PF13561">
    <property type="entry name" value="adh_short_C2"/>
    <property type="match status" value="1"/>
</dbReference>
<name>A0A6J4H867_9PROT</name>
<dbReference type="PANTHER" id="PTHR43008:SF4">
    <property type="entry name" value="CHAIN DEHYDROGENASE, PUTATIVE (AFU_ORTHOLOGUE AFUA_4G08710)-RELATED"/>
    <property type="match status" value="1"/>
</dbReference>
<dbReference type="InterPro" id="IPR036291">
    <property type="entry name" value="NAD(P)-bd_dom_sf"/>
</dbReference>
<evidence type="ECO:0000313" key="4">
    <source>
        <dbReference type="EMBL" id="CAA9215361.1"/>
    </source>
</evidence>
<dbReference type="GO" id="GO:0004316">
    <property type="term" value="F:3-oxoacyl-[acyl-carrier-protein] reductase (NADPH) activity"/>
    <property type="evidence" value="ECO:0007669"/>
    <property type="project" value="UniProtKB-EC"/>
</dbReference>
<dbReference type="PANTHER" id="PTHR43008">
    <property type="entry name" value="BENZIL REDUCTASE"/>
    <property type="match status" value="1"/>
</dbReference>
<dbReference type="PRINTS" id="PR00081">
    <property type="entry name" value="GDHRDH"/>
</dbReference>
<dbReference type="InterPro" id="IPR057326">
    <property type="entry name" value="KR_dom"/>
</dbReference>
<comment type="similarity">
    <text evidence="1">Belongs to the short-chain dehydrogenases/reductases (SDR) family.</text>
</comment>
<sequence>MARKLEGKVAVVTGGTTGIGLATARRFAAEGARVFVTGRREAELAAAVAAIGPNATGVQADSASLADLDRLYARVKAEAGRIDVLFANAGGGSFLPLGSITEAQFDDTFGRNVKGVLFTVQKALPLLVDGASVILTGSTAASGGTAAFSVYAASKAAVRAFARNWILDLKERRIRVNVLTPGPTRTPGLVGLAGPDAAQQEGLLDHMASLVPLGRVGEADEVARAALFLASDDASFVTGAELFVDGGQRQV</sequence>
<dbReference type="CDD" id="cd05233">
    <property type="entry name" value="SDR_c"/>
    <property type="match status" value="1"/>
</dbReference>
<dbReference type="Gene3D" id="3.40.50.720">
    <property type="entry name" value="NAD(P)-binding Rossmann-like Domain"/>
    <property type="match status" value="1"/>
</dbReference>
<dbReference type="GO" id="GO:0050664">
    <property type="term" value="F:oxidoreductase activity, acting on NAD(P)H, oxygen as acceptor"/>
    <property type="evidence" value="ECO:0007669"/>
    <property type="project" value="TreeGrafter"/>
</dbReference>
<protein>
    <submittedName>
        <fullName evidence="4">3-oxoacyl-[acyl-carrier protein] reductase</fullName>
        <ecNumber evidence="4">1.1.1.100</ecNumber>
    </submittedName>
</protein>
<dbReference type="EC" id="1.1.1.100" evidence="4"/>
<evidence type="ECO:0000259" key="3">
    <source>
        <dbReference type="SMART" id="SM00822"/>
    </source>
</evidence>
<dbReference type="EMBL" id="CADCTD010000003">
    <property type="protein sequence ID" value="CAA9215361.1"/>
    <property type="molecule type" value="Genomic_DNA"/>
</dbReference>
<evidence type="ECO:0000256" key="1">
    <source>
        <dbReference type="ARBA" id="ARBA00006484"/>
    </source>
</evidence>
<accession>A0A6J4H867</accession>
<reference evidence="4" key="1">
    <citation type="submission" date="2020-02" db="EMBL/GenBank/DDBJ databases">
        <authorList>
            <person name="Meier V. D."/>
        </authorList>
    </citation>
    <scope>NUCLEOTIDE SEQUENCE</scope>
    <source>
        <strain evidence="4">AVDCRST_MAG27</strain>
    </source>
</reference>
<proteinExistence type="inferred from homology"/>